<evidence type="ECO:0000313" key="1">
    <source>
        <dbReference type="EMBL" id="KKK71706.1"/>
    </source>
</evidence>
<protein>
    <submittedName>
        <fullName evidence="1">Uncharacterized protein</fullName>
    </submittedName>
</protein>
<accession>A0A0F9AHP6</accession>
<comment type="caution">
    <text evidence="1">The sequence shown here is derived from an EMBL/GenBank/DDBJ whole genome shotgun (WGS) entry which is preliminary data.</text>
</comment>
<dbReference type="AlphaFoldDB" id="A0A0F9AHP6"/>
<name>A0A0F9AHP6_9ZZZZ</name>
<reference evidence="1" key="1">
    <citation type="journal article" date="2015" name="Nature">
        <title>Complex archaea that bridge the gap between prokaryotes and eukaryotes.</title>
        <authorList>
            <person name="Spang A."/>
            <person name="Saw J.H."/>
            <person name="Jorgensen S.L."/>
            <person name="Zaremba-Niedzwiedzka K."/>
            <person name="Martijn J."/>
            <person name="Lind A.E."/>
            <person name="van Eijk R."/>
            <person name="Schleper C."/>
            <person name="Guy L."/>
            <person name="Ettema T.J."/>
        </authorList>
    </citation>
    <scope>NUCLEOTIDE SEQUENCE</scope>
</reference>
<proteinExistence type="predicted"/>
<sequence length="148" mass="16396">MRTDDRQFLIYDPHTVDMVFKALEASAVYMYGAWLQRRASSLPSALGDNVGTVGAILSKIGDARQQIQAGLAPNDVPDELVHAQRGWDLFVRWLHDPTSVPFNEVVDAVDQVAGAMVYVDQQTQDTGTNHPWYFSLLVAGQSCKECGR</sequence>
<dbReference type="EMBL" id="LAZR01057610">
    <property type="protein sequence ID" value="KKK71706.1"/>
    <property type="molecule type" value="Genomic_DNA"/>
</dbReference>
<gene>
    <name evidence="1" type="ORF">LCGC14_2911250</name>
</gene>
<organism evidence="1">
    <name type="scientific">marine sediment metagenome</name>
    <dbReference type="NCBI Taxonomy" id="412755"/>
    <lineage>
        <taxon>unclassified sequences</taxon>
        <taxon>metagenomes</taxon>
        <taxon>ecological metagenomes</taxon>
    </lineage>
</organism>